<dbReference type="Gene3D" id="3.30.930.30">
    <property type="match status" value="1"/>
</dbReference>
<evidence type="ECO:0000313" key="4">
    <source>
        <dbReference type="Proteomes" id="UP000249538"/>
    </source>
</evidence>
<feature type="coiled-coil region" evidence="1">
    <location>
        <begin position="336"/>
        <end position="433"/>
    </location>
</feature>
<reference evidence="3 4" key="1">
    <citation type="submission" date="2018-06" db="EMBL/GenBank/DDBJ databases">
        <title>Genomic Encyclopedia of Archaeal and Bacterial Type Strains, Phase II (KMG-II): from individual species to whole genera.</title>
        <authorList>
            <person name="Goeker M."/>
        </authorList>
    </citation>
    <scope>NUCLEOTIDE SEQUENCE [LARGE SCALE GENOMIC DNA]</scope>
    <source>
        <strain evidence="3 4">DSM 18774</strain>
    </source>
</reference>
<protein>
    <recommendedName>
        <fullName evidence="5">Plasmid recombination enzyme</fullName>
    </recommendedName>
</protein>
<comment type="caution">
    <text evidence="3">The sequence shown here is derived from an EMBL/GenBank/DDBJ whole genome shotgun (WGS) entry which is preliminary data.</text>
</comment>
<dbReference type="RefSeq" id="WP_111467628.1">
    <property type="nucleotide sequence ID" value="NZ_QKZS01000046.1"/>
</dbReference>
<sequence length="536" mass="59324">MNAITSITAIQFFQPAPAVVEGPPIVLRFQGLHPGDLGRLAMHDQRAGGDLQHVDPEQIEANRVEFGETTWIKDLRLEIDTASRQNLDRHVEALLAKSRRKEAAKVREAGLRDPWKRCAGGPLREGILTVNKAWFGGTGLAEWEGDQVEKFRTHAMAFLQKHFPGGQLRFASSHSDEEAFHLHFVVAVWTQRETANRGVQRLLQAAANPLLADYEHAQDMAGRHFERIGLRRGERHAAARRAALAAGEPAEPKRRHVPPSRYRAEEKRKAEAEKARIMAEACVEADRVAESARTLGHAAIRKSRKRAVREAQALKVAAAKDEAGAIRRRDVAAAEAQKAKEAAGAARLRREEDEEKAAAIFARVGAQVEAAAEAINKVQSLKQETAETEAALTLSRREIEAAEQRKRVARRELEKVEARKREASEEAMKARIAQRLSEKAAGDAKAEAEKIRMATLREARRVDALANGLELFGAGVLAWRPATPKRPESIVFGPAVPKEASERQAVVDTVAAASLWLRRLVKVSCCRFRGQRVKLA</sequence>
<gene>
    <name evidence="3" type="ORF">LX76_04609</name>
</gene>
<dbReference type="EMBL" id="QKZS01000046">
    <property type="protein sequence ID" value="PZX46880.1"/>
    <property type="molecule type" value="Genomic_DNA"/>
</dbReference>
<accession>A0A2W7QLE3</accession>
<dbReference type="Proteomes" id="UP000249538">
    <property type="component" value="Unassembled WGS sequence"/>
</dbReference>
<organism evidence="3 4">
    <name type="scientific">Cereibacter changlensis</name>
    <dbReference type="NCBI Taxonomy" id="402884"/>
    <lineage>
        <taxon>Bacteria</taxon>
        <taxon>Pseudomonadati</taxon>
        <taxon>Pseudomonadota</taxon>
        <taxon>Alphaproteobacteria</taxon>
        <taxon>Rhodobacterales</taxon>
        <taxon>Paracoccaceae</taxon>
        <taxon>Cereibacter</taxon>
    </lineage>
</organism>
<feature type="region of interest" description="Disordered" evidence="2">
    <location>
        <begin position="245"/>
        <end position="266"/>
    </location>
</feature>
<evidence type="ECO:0000256" key="1">
    <source>
        <dbReference type="SAM" id="Coils"/>
    </source>
</evidence>
<evidence type="ECO:0000313" key="3">
    <source>
        <dbReference type="EMBL" id="PZX46880.1"/>
    </source>
</evidence>
<evidence type="ECO:0008006" key="5">
    <source>
        <dbReference type="Google" id="ProtNLM"/>
    </source>
</evidence>
<keyword evidence="1" id="KW-0175">Coiled coil</keyword>
<dbReference type="AlphaFoldDB" id="A0A2W7QLE3"/>
<proteinExistence type="predicted"/>
<evidence type="ECO:0000256" key="2">
    <source>
        <dbReference type="SAM" id="MobiDB-lite"/>
    </source>
</evidence>
<name>A0A2W7QLE3_9RHOB</name>